<dbReference type="GO" id="GO:0046872">
    <property type="term" value="F:metal ion binding"/>
    <property type="evidence" value="ECO:0007669"/>
    <property type="project" value="UniProtKB-KW"/>
</dbReference>
<comment type="caution">
    <text evidence="9">The sequence shown here is derived from an EMBL/GenBank/DDBJ whole genome shotgun (WGS) entry which is preliminary data.</text>
</comment>
<dbReference type="GO" id="GO:0008934">
    <property type="term" value="F:inositol monophosphate 1-phosphatase activity"/>
    <property type="evidence" value="ECO:0007669"/>
    <property type="project" value="InterPro"/>
</dbReference>
<dbReference type="InterPro" id="IPR000760">
    <property type="entry name" value="Inositol_monophosphatase-like"/>
</dbReference>
<keyword evidence="5 8" id="KW-0378">Hydrolase</keyword>
<feature type="binding site" evidence="7">
    <location>
        <position position="214"/>
    </location>
    <ligand>
        <name>Mg(2+)</name>
        <dbReference type="ChEBI" id="CHEBI:18420"/>
        <label>1</label>
        <note>catalytic</note>
    </ligand>
</feature>
<dbReference type="InterPro" id="IPR022337">
    <property type="entry name" value="Inositol_monophosphatase_SuhB"/>
</dbReference>
<evidence type="ECO:0000256" key="6">
    <source>
        <dbReference type="ARBA" id="ARBA00022842"/>
    </source>
</evidence>
<dbReference type="Proteomes" id="UP000323866">
    <property type="component" value="Unassembled WGS sequence"/>
</dbReference>
<dbReference type="GO" id="GO:0007165">
    <property type="term" value="P:signal transduction"/>
    <property type="evidence" value="ECO:0007669"/>
    <property type="project" value="TreeGrafter"/>
</dbReference>
<dbReference type="InterPro" id="IPR020583">
    <property type="entry name" value="Inositol_monoP_metal-BS"/>
</dbReference>
<dbReference type="GO" id="GO:0046854">
    <property type="term" value="P:phosphatidylinositol phosphate biosynthetic process"/>
    <property type="evidence" value="ECO:0007669"/>
    <property type="project" value="InterPro"/>
</dbReference>
<dbReference type="PROSITE" id="PS00630">
    <property type="entry name" value="IMP_2"/>
    <property type="match status" value="1"/>
</dbReference>
<accession>A0A5M8QVE5</accession>
<dbReference type="Pfam" id="PF00459">
    <property type="entry name" value="Inositol_P"/>
    <property type="match status" value="1"/>
</dbReference>
<reference evidence="9 11" key="1">
    <citation type="submission" date="2019-07" db="EMBL/GenBank/DDBJ databases">
        <authorList>
            <person name="Qu J.-H."/>
        </authorList>
    </citation>
    <scope>NUCLEOTIDE SEQUENCE [LARGE SCALE GENOMIC DNA]</scope>
    <source>
        <strain evidence="9 11">MDT1-10-3</strain>
    </source>
</reference>
<dbReference type="CDD" id="cd01639">
    <property type="entry name" value="IMPase"/>
    <property type="match status" value="1"/>
</dbReference>
<dbReference type="FunFam" id="3.30.540.10:FF:000003">
    <property type="entry name" value="Inositol-1-monophosphatase"/>
    <property type="match status" value="1"/>
</dbReference>
<organism evidence="9 11">
    <name type="scientific">Rufibacter glacialis</name>
    <dbReference type="NCBI Taxonomy" id="1259555"/>
    <lineage>
        <taxon>Bacteria</taxon>
        <taxon>Pseudomonadati</taxon>
        <taxon>Bacteroidota</taxon>
        <taxon>Cytophagia</taxon>
        <taxon>Cytophagales</taxon>
        <taxon>Hymenobacteraceae</taxon>
        <taxon>Rufibacter</taxon>
    </lineage>
</organism>
<comment type="catalytic activity">
    <reaction evidence="1 8">
        <text>a myo-inositol phosphate + H2O = myo-inositol + phosphate</text>
        <dbReference type="Rhea" id="RHEA:24056"/>
        <dbReference type="ChEBI" id="CHEBI:15377"/>
        <dbReference type="ChEBI" id="CHEBI:17268"/>
        <dbReference type="ChEBI" id="CHEBI:43474"/>
        <dbReference type="ChEBI" id="CHEBI:84139"/>
        <dbReference type="EC" id="3.1.3.25"/>
    </reaction>
</comment>
<dbReference type="PANTHER" id="PTHR20854">
    <property type="entry name" value="INOSITOL MONOPHOSPHATASE"/>
    <property type="match status" value="1"/>
</dbReference>
<evidence type="ECO:0000256" key="4">
    <source>
        <dbReference type="ARBA" id="ARBA00022723"/>
    </source>
</evidence>
<dbReference type="EC" id="3.1.3.25" evidence="8"/>
<dbReference type="SUPFAM" id="SSF56655">
    <property type="entry name" value="Carbohydrate phosphatase"/>
    <property type="match status" value="1"/>
</dbReference>
<sequence length="274" mass="30246">MTDISALRDQVVQLTKEVGHFILQESAQFDVARLEHKGLNDMVSYVDKEAERRLVARLEQLLPQAGFITEEGTKTEQAEEFNWVIDPLDGTTNFIHGLPIFAVSIALLQRNELVLGVVHDICRDECFHAVKGGGAFCNGKKISVSQAPALKDGLIATGFPYYTFDLMPEYLKVMGTFMQSCHGLRRLGSAALDLAYVAAGRFEGYFEFNIHSYDVAAGALLVQEAGGQVTDFSGGRNYVFGRQICVSNNPVVQQEMLDLIAPFWQEKMKAGANA</sequence>
<dbReference type="PRINTS" id="PR00377">
    <property type="entry name" value="IMPHPHTASES"/>
</dbReference>
<name>A0A5M8QVE5_9BACT</name>
<keyword evidence="6 7" id="KW-0460">Magnesium</keyword>
<dbReference type="RefSeq" id="WP_149096602.1">
    <property type="nucleotide sequence ID" value="NZ_BMMG01000010.1"/>
</dbReference>
<dbReference type="InterPro" id="IPR033942">
    <property type="entry name" value="IMPase"/>
</dbReference>
<proteinExistence type="inferred from homology"/>
<evidence type="ECO:0000256" key="3">
    <source>
        <dbReference type="ARBA" id="ARBA00009759"/>
    </source>
</evidence>
<dbReference type="Proteomes" id="UP001570846">
    <property type="component" value="Unassembled WGS sequence"/>
</dbReference>
<dbReference type="EMBL" id="JBGOGF010000012">
    <property type="protein sequence ID" value="MFA1773382.1"/>
    <property type="molecule type" value="Genomic_DNA"/>
</dbReference>
<reference evidence="10 12" key="3">
    <citation type="submission" date="2024-08" db="EMBL/GenBank/DDBJ databases">
        <authorList>
            <person name="Wei W."/>
        </authorList>
    </citation>
    <scope>NUCLEOTIDE SEQUENCE [LARGE SCALE GENOMIC DNA]</scope>
    <source>
        <strain evidence="10 12">XU2</strain>
    </source>
</reference>
<evidence type="ECO:0000256" key="8">
    <source>
        <dbReference type="RuleBase" id="RU364068"/>
    </source>
</evidence>
<dbReference type="OrthoDB" id="9772456at2"/>
<evidence type="ECO:0000313" key="12">
    <source>
        <dbReference type="Proteomes" id="UP001570846"/>
    </source>
</evidence>
<reference evidence="9 11" key="2">
    <citation type="submission" date="2019-09" db="EMBL/GenBank/DDBJ databases">
        <title>A bacterium isolated from glacier soil.</title>
        <authorList>
            <person name="Liu Q."/>
        </authorList>
    </citation>
    <scope>NUCLEOTIDE SEQUENCE [LARGE SCALE GENOMIC DNA]</scope>
    <source>
        <strain evidence="9 11">MDT1-10-3</strain>
    </source>
</reference>
<dbReference type="Gene3D" id="3.40.190.80">
    <property type="match status" value="1"/>
</dbReference>
<feature type="binding site" evidence="7">
    <location>
        <position position="89"/>
    </location>
    <ligand>
        <name>Mg(2+)</name>
        <dbReference type="ChEBI" id="CHEBI:18420"/>
        <label>1</label>
        <note>catalytic</note>
    </ligand>
</feature>
<evidence type="ECO:0000256" key="1">
    <source>
        <dbReference type="ARBA" id="ARBA00001033"/>
    </source>
</evidence>
<evidence type="ECO:0000313" key="10">
    <source>
        <dbReference type="EMBL" id="MFA1773382.1"/>
    </source>
</evidence>
<dbReference type="PRINTS" id="PR01959">
    <property type="entry name" value="SBIMPHPHTASE"/>
</dbReference>
<gene>
    <name evidence="10" type="ORF">ACD591_18930</name>
    <name evidence="9" type="ORF">FOE74_00220</name>
</gene>
<keyword evidence="4 7" id="KW-0479">Metal-binding</keyword>
<comment type="cofactor">
    <cofactor evidence="2 7 8">
        <name>Mg(2+)</name>
        <dbReference type="ChEBI" id="CHEBI:18420"/>
    </cofactor>
</comment>
<comment type="similarity">
    <text evidence="3 8">Belongs to the inositol monophosphatase superfamily.</text>
</comment>
<dbReference type="GO" id="GO:0006020">
    <property type="term" value="P:inositol metabolic process"/>
    <property type="evidence" value="ECO:0007669"/>
    <property type="project" value="TreeGrafter"/>
</dbReference>
<dbReference type="AlphaFoldDB" id="A0A5M8QVE5"/>
<evidence type="ECO:0000256" key="7">
    <source>
        <dbReference type="PIRSR" id="PIRSR600760-2"/>
    </source>
</evidence>
<dbReference type="EMBL" id="VKKZ01000001">
    <property type="protein sequence ID" value="KAA6438102.1"/>
    <property type="molecule type" value="Genomic_DNA"/>
</dbReference>
<evidence type="ECO:0000313" key="11">
    <source>
        <dbReference type="Proteomes" id="UP000323866"/>
    </source>
</evidence>
<dbReference type="Gene3D" id="3.30.540.10">
    <property type="entry name" value="Fructose-1,6-Bisphosphatase, subunit A, domain 1"/>
    <property type="match status" value="1"/>
</dbReference>
<dbReference type="PROSITE" id="PS00629">
    <property type="entry name" value="IMP_1"/>
    <property type="match status" value="1"/>
</dbReference>
<dbReference type="InterPro" id="IPR020550">
    <property type="entry name" value="Inositol_monophosphatase_CS"/>
</dbReference>
<evidence type="ECO:0000313" key="9">
    <source>
        <dbReference type="EMBL" id="KAA6438102.1"/>
    </source>
</evidence>
<protein>
    <recommendedName>
        <fullName evidence="8">Inositol-1-monophosphatase</fullName>
        <ecNumber evidence="8">3.1.3.25</ecNumber>
    </recommendedName>
</protein>
<feature type="binding site" evidence="7">
    <location>
        <position position="70"/>
    </location>
    <ligand>
        <name>Mg(2+)</name>
        <dbReference type="ChEBI" id="CHEBI:18420"/>
        <label>1</label>
        <note>catalytic</note>
    </ligand>
</feature>
<dbReference type="PANTHER" id="PTHR20854:SF4">
    <property type="entry name" value="INOSITOL-1-MONOPHOSPHATASE-RELATED"/>
    <property type="match status" value="1"/>
</dbReference>
<feature type="binding site" evidence="7">
    <location>
        <position position="88"/>
    </location>
    <ligand>
        <name>Mg(2+)</name>
        <dbReference type="ChEBI" id="CHEBI:18420"/>
        <label>1</label>
        <note>catalytic</note>
    </ligand>
</feature>
<keyword evidence="12" id="KW-1185">Reference proteome</keyword>
<evidence type="ECO:0000256" key="2">
    <source>
        <dbReference type="ARBA" id="ARBA00001946"/>
    </source>
</evidence>
<evidence type="ECO:0000256" key="5">
    <source>
        <dbReference type="ARBA" id="ARBA00022801"/>
    </source>
</evidence>
<feature type="binding site" evidence="7">
    <location>
        <position position="86"/>
    </location>
    <ligand>
        <name>Mg(2+)</name>
        <dbReference type="ChEBI" id="CHEBI:18420"/>
        <label>1</label>
        <note>catalytic</note>
    </ligand>
</feature>